<protein>
    <submittedName>
        <fullName evidence="2">Uncharacterized protein</fullName>
    </submittedName>
</protein>
<reference evidence="2 3" key="1">
    <citation type="journal article" date="2013" name="Genome Announc.">
        <title>Draft Genome Sequence of the Cellulolytic, Mesophilic, Anaerobic Bacterium Clostridium termitidis Strain CT1112 (DSM 5398).</title>
        <authorList>
            <person name="Lal S."/>
            <person name="Ramachandran U."/>
            <person name="Zhang X."/>
            <person name="Munir R."/>
            <person name="Sparling R."/>
            <person name="Levin D.B."/>
        </authorList>
    </citation>
    <scope>NUCLEOTIDE SEQUENCE [LARGE SCALE GENOMIC DNA]</scope>
    <source>
        <strain evidence="2 3">CT1112</strain>
    </source>
</reference>
<accession>S0FY33</accession>
<name>S0FY33_RUMCE</name>
<dbReference type="eggNOG" id="ENOG5032882">
    <property type="taxonomic scope" value="Bacteria"/>
</dbReference>
<keyword evidence="3" id="KW-1185">Reference proteome</keyword>
<keyword evidence="1" id="KW-0472">Membrane</keyword>
<evidence type="ECO:0000256" key="1">
    <source>
        <dbReference type="SAM" id="Phobius"/>
    </source>
</evidence>
<organism evidence="2 3">
    <name type="scientific">Ruminiclostridium cellobioparum subsp. termitidis CT1112</name>
    <dbReference type="NCBI Taxonomy" id="1195236"/>
    <lineage>
        <taxon>Bacteria</taxon>
        <taxon>Bacillati</taxon>
        <taxon>Bacillota</taxon>
        <taxon>Clostridia</taxon>
        <taxon>Eubacteriales</taxon>
        <taxon>Oscillospiraceae</taxon>
        <taxon>Ruminiclostridium</taxon>
    </lineage>
</organism>
<keyword evidence="1" id="KW-1133">Transmembrane helix</keyword>
<feature type="transmembrane region" description="Helical" evidence="1">
    <location>
        <begin position="16"/>
        <end position="34"/>
    </location>
</feature>
<evidence type="ECO:0000313" key="3">
    <source>
        <dbReference type="Proteomes" id="UP000014155"/>
    </source>
</evidence>
<sequence length="64" mass="7687">MKEKLNKLLKLAVSKRYFVIEMVFFIGLFIIVFTNFLVNLYLGLYFVGFALMAYSIFLFKFRQK</sequence>
<keyword evidence="1" id="KW-0812">Transmembrane</keyword>
<proteinExistence type="predicted"/>
<gene>
    <name evidence="2" type="ORF">CTER_5114</name>
</gene>
<dbReference type="AlphaFoldDB" id="S0FY33"/>
<feature type="transmembrane region" description="Helical" evidence="1">
    <location>
        <begin position="40"/>
        <end position="59"/>
    </location>
</feature>
<evidence type="ECO:0000313" key="2">
    <source>
        <dbReference type="EMBL" id="EMS74029.1"/>
    </source>
</evidence>
<dbReference type="EMBL" id="AORV01000008">
    <property type="protein sequence ID" value="EMS74029.1"/>
    <property type="molecule type" value="Genomic_DNA"/>
</dbReference>
<comment type="caution">
    <text evidence="2">The sequence shown here is derived from an EMBL/GenBank/DDBJ whole genome shotgun (WGS) entry which is preliminary data.</text>
</comment>
<dbReference type="Proteomes" id="UP000014155">
    <property type="component" value="Unassembled WGS sequence"/>
</dbReference>
<dbReference type="STRING" id="1195236.CTER_5114"/>